<gene>
    <name evidence="2" type="ORF">Din_041584</name>
</gene>
<dbReference type="Pfam" id="PF08268">
    <property type="entry name" value="FBA_3"/>
    <property type="match status" value="1"/>
</dbReference>
<dbReference type="NCBIfam" id="TIGR01640">
    <property type="entry name" value="F_box_assoc_1"/>
    <property type="match status" value="1"/>
</dbReference>
<dbReference type="EMBL" id="GHES01041584">
    <property type="protein sequence ID" value="MPA72143.1"/>
    <property type="molecule type" value="Transcribed_RNA"/>
</dbReference>
<feature type="domain" description="F-box" evidence="1">
    <location>
        <begin position="1"/>
        <end position="44"/>
    </location>
</feature>
<dbReference type="Gene3D" id="1.20.1280.50">
    <property type="match status" value="1"/>
</dbReference>
<dbReference type="Pfam" id="PF12937">
    <property type="entry name" value="F-box-like"/>
    <property type="match status" value="1"/>
</dbReference>
<evidence type="ECO:0000259" key="1">
    <source>
        <dbReference type="PROSITE" id="PS50181"/>
    </source>
</evidence>
<dbReference type="PANTHER" id="PTHR31672:SF10">
    <property type="entry name" value="F-BOX DOMAIN-CONTAINING PROTEIN"/>
    <property type="match status" value="1"/>
</dbReference>
<sequence>MDRLPGEIVVDILSRLPIKSLMRCRCVCKPWRNLTYDPRFIHYHLNRSSHKNPNLILTSTICIDATFFRTQMYFLEHHHTHNYTCTDVDFSLPNFEEFQVIGSCNGLLCLVHRMNTSRICICNPFTRDYIKFPNPISPSQQTREMTIGFGYCSKRNEYKIVEIIHSSTLGDLRSEVYVCTVGDGSWRGIGNVPYVMIRWQLASKVFLNGALHWFSELPANLIVSFDIANEVFGVIPGPGIDVGQGSYALGVLSGCFSITDSSFRDRVEIWVMKEYGVEESWVKCFAINFDQVGWNIRYIRILCSQKNGEILMLYNNQLLLSYNPQTMRLGKVSIVGLPSWFEAVTHVGSLITPSG</sequence>
<dbReference type="SUPFAM" id="SSF81383">
    <property type="entry name" value="F-box domain"/>
    <property type="match status" value="1"/>
</dbReference>
<name>A0A5B7BYK1_DAVIN</name>
<dbReference type="InterPro" id="IPR013187">
    <property type="entry name" value="F-box-assoc_dom_typ3"/>
</dbReference>
<evidence type="ECO:0000313" key="2">
    <source>
        <dbReference type="EMBL" id="MPA72143.1"/>
    </source>
</evidence>
<dbReference type="AlphaFoldDB" id="A0A5B7BYK1"/>
<dbReference type="InterPro" id="IPR017451">
    <property type="entry name" value="F-box-assoc_interact_dom"/>
</dbReference>
<dbReference type="PANTHER" id="PTHR31672">
    <property type="entry name" value="BNACNNG10540D PROTEIN"/>
    <property type="match status" value="1"/>
</dbReference>
<reference evidence="2" key="1">
    <citation type="submission" date="2019-08" db="EMBL/GenBank/DDBJ databases">
        <title>Reference gene set and small RNA set construction with multiple tissues from Davidia involucrata Baill.</title>
        <authorList>
            <person name="Yang H."/>
            <person name="Zhou C."/>
            <person name="Li G."/>
            <person name="Wang J."/>
            <person name="Gao P."/>
            <person name="Wang M."/>
            <person name="Wang R."/>
            <person name="Zhao Y."/>
        </authorList>
    </citation>
    <scope>NUCLEOTIDE SEQUENCE</scope>
    <source>
        <tissue evidence="2">Mixed with DoveR01_LX</tissue>
    </source>
</reference>
<protein>
    <recommendedName>
        <fullName evidence="1">F-box domain-containing protein</fullName>
    </recommendedName>
</protein>
<dbReference type="CDD" id="cd22157">
    <property type="entry name" value="F-box_AtFBW1-like"/>
    <property type="match status" value="1"/>
</dbReference>
<dbReference type="InterPro" id="IPR036047">
    <property type="entry name" value="F-box-like_dom_sf"/>
</dbReference>
<dbReference type="InterPro" id="IPR050796">
    <property type="entry name" value="SCF_F-box_component"/>
</dbReference>
<dbReference type="SMART" id="SM00256">
    <property type="entry name" value="FBOX"/>
    <property type="match status" value="1"/>
</dbReference>
<organism evidence="2">
    <name type="scientific">Davidia involucrata</name>
    <name type="common">Dove tree</name>
    <dbReference type="NCBI Taxonomy" id="16924"/>
    <lineage>
        <taxon>Eukaryota</taxon>
        <taxon>Viridiplantae</taxon>
        <taxon>Streptophyta</taxon>
        <taxon>Embryophyta</taxon>
        <taxon>Tracheophyta</taxon>
        <taxon>Spermatophyta</taxon>
        <taxon>Magnoliopsida</taxon>
        <taxon>eudicotyledons</taxon>
        <taxon>Gunneridae</taxon>
        <taxon>Pentapetalae</taxon>
        <taxon>asterids</taxon>
        <taxon>Cornales</taxon>
        <taxon>Nyssaceae</taxon>
        <taxon>Davidia</taxon>
    </lineage>
</organism>
<proteinExistence type="predicted"/>
<dbReference type="InterPro" id="IPR001810">
    <property type="entry name" value="F-box_dom"/>
</dbReference>
<dbReference type="PROSITE" id="PS50181">
    <property type="entry name" value="FBOX"/>
    <property type="match status" value="1"/>
</dbReference>
<accession>A0A5B7BYK1</accession>